<keyword evidence="1" id="KW-0812">Transmembrane</keyword>
<keyword evidence="1" id="KW-1133">Transmembrane helix</keyword>
<keyword evidence="3" id="KW-1185">Reference proteome</keyword>
<evidence type="ECO:0000313" key="2">
    <source>
        <dbReference type="EMBL" id="MCG0066022.1"/>
    </source>
</evidence>
<dbReference type="Proteomes" id="UP001299012">
    <property type="component" value="Unassembled WGS sequence"/>
</dbReference>
<proteinExistence type="predicted"/>
<feature type="transmembrane region" description="Helical" evidence="1">
    <location>
        <begin position="210"/>
        <end position="239"/>
    </location>
</feature>
<evidence type="ECO:0000256" key="1">
    <source>
        <dbReference type="SAM" id="Phobius"/>
    </source>
</evidence>
<gene>
    <name evidence="2" type="ORF">L0F81_22440</name>
</gene>
<reference evidence="2 3" key="1">
    <citation type="submission" date="2022-01" db="EMBL/GenBank/DDBJ databases">
        <title>Draft Genome Sequences of Seven Type Strains of the Genus Streptomyces.</title>
        <authorList>
            <person name="Aziz S."/>
            <person name="Coretto E."/>
            <person name="Chronakova A."/>
            <person name="Sproer C."/>
            <person name="Huber K."/>
            <person name="Nouioui I."/>
            <person name="Gross H."/>
        </authorList>
    </citation>
    <scope>NUCLEOTIDE SEQUENCE [LARGE SCALE GENOMIC DNA]</scope>
    <source>
        <strain evidence="2 3">DSM 41685</strain>
    </source>
</reference>
<dbReference type="EMBL" id="JAKKZF010000093">
    <property type="protein sequence ID" value="MCG0066022.1"/>
    <property type="molecule type" value="Genomic_DNA"/>
</dbReference>
<keyword evidence="1" id="KW-0472">Membrane</keyword>
<feature type="transmembrane region" description="Helical" evidence="1">
    <location>
        <begin position="166"/>
        <end position="189"/>
    </location>
</feature>
<evidence type="ECO:0000313" key="3">
    <source>
        <dbReference type="Proteomes" id="UP001299012"/>
    </source>
</evidence>
<sequence length="242" mass="26811">MEEFIAQVASSLGPGGTVTLVHAPDATRRQDIEMRQEVQASSLTDLLTALGDPASVEDLRIEGRKPGETEPCIVAHFGVAKEARSPAGPDVASGVRVTGTDENWVHSTCDQLSTILEPAQFWRRKRRIWLESLATGTYMVTLVTWFGVFVLWVVQDEQRSKGWAVMGGIALAYSALLRLIDVYLTRTVLIIRPRRRERLLLALNSHHRATVWPTGLPMPSFMTILTLLGVIAAFGAWLLPRN</sequence>
<name>A0ABS9JKC9_9ACTN</name>
<organism evidence="2 3">
    <name type="scientific">Streptomyces tricolor</name>
    <dbReference type="NCBI Taxonomy" id="68277"/>
    <lineage>
        <taxon>Bacteria</taxon>
        <taxon>Bacillati</taxon>
        <taxon>Actinomycetota</taxon>
        <taxon>Actinomycetes</taxon>
        <taxon>Kitasatosporales</taxon>
        <taxon>Streptomycetaceae</taxon>
        <taxon>Streptomyces</taxon>
        <taxon>Streptomyces violaceoruber group</taxon>
    </lineage>
</organism>
<protein>
    <recommendedName>
        <fullName evidence="4">Integral membrane protein</fullName>
    </recommendedName>
</protein>
<evidence type="ECO:0008006" key="4">
    <source>
        <dbReference type="Google" id="ProtNLM"/>
    </source>
</evidence>
<comment type="caution">
    <text evidence="2">The sequence shown here is derived from an EMBL/GenBank/DDBJ whole genome shotgun (WGS) entry which is preliminary data.</text>
</comment>
<feature type="transmembrane region" description="Helical" evidence="1">
    <location>
        <begin position="133"/>
        <end position="154"/>
    </location>
</feature>
<accession>A0ABS9JKC9</accession>
<dbReference type="RefSeq" id="WP_143649813.1">
    <property type="nucleotide sequence ID" value="NZ_JAKKZF010000093.1"/>
</dbReference>